<sequence length="207" mass="24378">MDRRQRKTRKAIFDACVSLIEEKDFQKITVNEIVERADINRGTFYLHFEDKYEMMKSFENEMIEKIEEVLVNNIPNEEQFNEQFLKSRYDTLVQLLNCYVENNDLLQLLLKSGHNASFQAKLREKLHHVFTTKVFPNLKLDYEVPSDLFVILFTSLSLSLAEYANQSNKPIDIEQLAKMFFNILIHGPAKTLGLLQVDDVENKNNYF</sequence>
<dbReference type="PROSITE" id="PS50977">
    <property type="entry name" value="HTH_TETR_2"/>
    <property type="match status" value="1"/>
</dbReference>
<accession>A0A494YRS2</accession>
<dbReference type="RefSeq" id="WP_121216026.1">
    <property type="nucleotide sequence ID" value="NZ_RBZN01000095.1"/>
</dbReference>
<dbReference type="GO" id="GO:0003677">
    <property type="term" value="F:DNA binding"/>
    <property type="evidence" value="ECO:0007669"/>
    <property type="project" value="UniProtKB-UniRule"/>
</dbReference>
<evidence type="ECO:0000313" key="4">
    <source>
        <dbReference type="EMBL" id="RKQ12093.1"/>
    </source>
</evidence>
<dbReference type="InterPro" id="IPR050624">
    <property type="entry name" value="HTH-type_Tx_Regulator"/>
</dbReference>
<gene>
    <name evidence="4" type="ORF">D8M03_17340</name>
</gene>
<dbReference type="AlphaFoldDB" id="A0A494YRS2"/>
<evidence type="ECO:0000313" key="5">
    <source>
        <dbReference type="Proteomes" id="UP000272238"/>
    </source>
</evidence>
<dbReference type="Proteomes" id="UP000272238">
    <property type="component" value="Unassembled WGS sequence"/>
</dbReference>
<evidence type="ECO:0000256" key="1">
    <source>
        <dbReference type="ARBA" id="ARBA00023125"/>
    </source>
</evidence>
<keyword evidence="5" id="KW-1185">Reference proteome</keyword>
<dbReference type="SUPFAM" id="SSF46689">
    <property type="entry name" value="Homeodomain-like"/>
    <property type="match status" value="1"/>
</dbReference>
<dbReference type="Gene3D" id="1.10.357.10">
    <property type="entry name" value="Tetracycline Repressor, domain 2"/>
    <property type="match status" value="1"/>
</dbReference>
<dbReference type="InterPro" id="IPR001647">
    <property type="entry name" value="HTH_TetR"/>
</dbReference>
<comment type="caution">
    <text evidence="4">The sequence shown here is derived from an EMBL/GenBank/DDBJ whole genome shotgun (WGS) entry which is preliminary data.</text>
</comment>
<reference evidence="4 5" key="1">
    <citation type="journal article" date="2016" name="Antonie Van Leeuwenhoek">
        <title>Lysinibacillus endophyticus sp. nov., an indole-3-acetic acid producing endophytic bacterium isolated from corn root (Zea mays cv. Xinken-5).</title>
        <authorList>
            <person name="Yu J."/>
            <person name="Guan X."/>
            <person name="Liu C."/>
            <person name="Xiang W."/>
            <person name="Yu Z."/>
            <person name="Liu X."/>
            <person name="Wang G."/>
        </authorList>
    </citation>
    <scope>NUCLEOTIDE SEQUENCE [LARGE SCALE GENOMIC DNA]</scope>
    <source>
        <strain evidence="4 5">DSM 100506</strain>
    </source>
</reference>
<evidence type="ECO:0000256" key="2">
    <source>
        <dbReference type="PROSITE-ProRule" id="PRU00335"/>
    </source>
</evidence>
<evidence type="ECO:0000259" key="3">
    <source>
        <dbReference type="PROSITE" id="PS50977"/>
    </source>
</evidence>
<organism evidence="4 5">
    <name type="scientific">Ureibacillus endophyticus</name>
    <dbReference type="NCBI Taxonomy" id="1978490"/>
    <lineage>
        <taxon>Bacteria</taxon>
        <taxon>Bacillati</taxon>
        <taxon>Bacillota</taxon>
        <taxon>Bacilli</taxon>
        <taxon>Bacillales</taxon>
        <taxon>Caryophanaceae</taxon>
        <taxon>Ureibacillus</taxon>
    </lineage>
</organism>
<protein>
    <submittedName>
        <fullName evidence="4">TetR/AcrR family transcriptional regulator</fullName>
    </submittedName>
</protein>
<dbReference type="PANTHER" id="PTHR43479">
    <property type="entry name" value="ACREF/ENVCD OPERON REPRESSOR-RELATED"/>
    <property type="match status" value="1"/>
</dbReference>
<dbReference type="OrthoDB" id="9810250at2"/>
<dbReference type="EMBL" id="RBZN01000095">
    <property type="protein sequence ID" value="RKQ12093.1"/>
    <property type="molecule type" value="Genomic_DNA"/>
</dbReference>
<keyword evidence="1 2" id="KW-0238">DNA-binding</keyword>
<name>A0A494YRS2_9BACL</name>
<proteinExistence type="predicted"/>
<dbReference type="PANTHER" id="PTHR43479:SF23">
    <property type="entry name" value="HTH TETR-TYPE DOMAIN-CONTAINING PROTEIN"/>
    <property type="match status" value="1"/>
</dbReference>
<dbReference type="PRINTS" id="PR00455">
    <property type="entry name" value="HTHTETR"/>
</dbReference>
<feature type="DNA-binding region" description="H-T-H motif" evidence="2">
    <location>
        <begin position="29"/>
        <end position="48"/>
    </location>
</feature>
<dbReference type="InterPro" id="IPR009057">
    <property type="entry name" value="Homeodomain-like_sf"/>
</dbReference>
<dbReference type="Pfam" id="PF00440">
    <property type="entry name" value="TetR_N"/>
    <property type="match status" value="1"/>
</dbReference>
<feature type="domain" description="HTH tetR-type" evidence="3">
    <location>
        <begin position="6"/>
        <end position="66"/>
    </location>
</feature>